<sequence length="130" mass="14999">MSDNVTISIDSLLNGLSSAPSNPSIFRVGDHLRSINPEAYDPEIIAIGPFHRGKHHLQNMEKHKVRYLMLVLQRKEESTVEIYVTALRHLEDRARKCYAEDIQLDEHEFVKMLLLDGCFIIRIPPESFKT</sequence>
<organism evidence="1 2">
    <name type="scientific">Abeliophyllum distichum</name>
    <dbReference type="NCBI Taxonomy" id="126358"/>
    <lineage>
        <taxon>Eukaryota</taxon>
        <taxon>Viridiplantae</taxon>
        <taxon>Streptophyta</taxon>
        <taxon>Embryophyta</taxon>
        <taxon>Tracheophyta</taxon>
        <taxon>Spermatophyta</taxon>
        <taxon>Magnoliopsida</taxon>
        <taxon>eudicotyledons</taxon>
        <taxon>Gunneridae</taxon>
        <taxon>Pentapetalae</taxon>
        <taxon>asterids</taxon>
        <taxon>lamiids</taxon>
        <taxon>Lamiales</taxon>
        <taxon>Oleaceae</taxon>
        <taxon>Forsythieae</taxon>
        <taxon>Abeliophyllum</taxon>
    </lineage>
</organism>
<dbReference type="InterPro" id="IPR004158">
    <property type="entry name" value="DUF247_pln"/>
</dbReference>
<proteinExistence type="predicted"/>
<evidence type="ECO:0000313" key="2">
    <source>
        <dbReference type="Proteomes" id="UP001604336"/>
    </source>
</evidence>
<dbReference type="Pfam" id="PF03140">
    <property type="entry name" value="DUF247"/>
    <property type="match status" value="1"/>
</dbReference>
<comment type="caution">
    <text evidence="1">The sequence shown here is derived from an EMBL/GenBank/DDBJ whole genome shotgun (WGS) entry which is preliminary data.</text>
</comment>
<keyword evidence="2" id="KW-1185">Reference proteome</keyword>
<dbReference type="PANTHER" id="PTHR31170">
    <property type="entry name" value="BNAC04G53230D PROTEIN"/>
    <property type="match status" value="1"/>
</dbReference>
<dbReference type="AlphaFoldDB" id="A0ABD1REN5"/>
<reference evidence="2" key="1">
    <citation type="submission" date="2024-07" db="EMBL/GenBank/DDBJ databases">
        <title>Two chromosome-level genome assemblies of Korean endemic species Abeliophyllum distichum and Forsythia ovata (Oleaceae).</title>
        <authorList>
            <person name="Jang H."/>
        </authorList>
    </citation>
    <scope>NUCLEOTIDE SEQUENCE [LARGE SCALE GENOMIC DNA]</scope>
</reference>
<dbReference type="PANTHER" id="PTHR31170:SF25">
    <property type="entry name" value="BNAA09G04570D PROTEIN"/>
    <property type="match status" value="1"/>
</dbReference>
<evidence type="ECO:0000313" key="1">
    <source>
        <dbReference type="EMBL" id="KAL2486509.1"/>
    </source>
</evidence>
<dbReference type="EMBL" id="JBFOLK010000009">
    <property type="protein sequence ID" value="KAL2486509.1"/>
    <property type="molecule type" value="Genomic_DNA"/>
</dbReference>
<protein>
    <submittedName>
        <fullName evidence="1">Uncharacterized protein</fullName>
    </submittedName>
</protein>
<gene>
    <name evidence="1" type="ORF">Adt_31265</name>
</gene>
<name>A0ABD1REN5_9LAMI</name>
<dbReference type="Proteomes" id="UP001604336">
    <property type="component" value="Unassembled WGS sequence"/>
</dbReference>
<accession>A0ABD1REN5</accession>